<feature type="compositionally biased region" description="Basic and acidic residues" evidence="1">
    <location>
        <begin position="67"/>
        <end position="80"/>
    </location>
</feature>
<proteinExistence type="predicted"/>
<protein>
    <submittedName>
        <fullName evidence="2">DUF2277 domain-containing protein</fullName>
    </submittedName>
</protein>
<keyword evidence="3" id="KW-1185">Reference proteome</keyword>
<dbReference type="InterPro" id="IPR018735">
    <property type="entry name" value="DUF2277"/>
</dbReference>
<evidence type="ECO:0000313" key="2">
    <source>
        <dbReference type="EMBL" id="THF74664.1"/>
    </source>
</evidence>
<comment type="caution">
    <text evidence="2">The sequence shown here is derived from an EMBL/GenBank/DDBJ whole genome shotgun (WGS) entry which is preliminary data.</text>
</comment>
<dbReference type="OrthoDB" id="2720376at2"/>
<evidence type="ECO:0000256" key="1">
    <source>
        <dbReference type="SAM" id="MobiDB-lite"/>
    </source>
</evidence>
<organism evidence="2 3">
    <name type="scientific">Metabacillus sediminilitoris</name>
    <dbReference type="NCBI Taxonomy" id="2567941"/>
    <lineage>
        <taxon>Bacteria</taxon>
        <taxon>Bacillati</taxon>
        <taxon>Bacillota</taxon>
        <taxon>Bacilli</taxon>
        <taxon>Bacillales</taxon>
        <taxon>Bacillaceae</taxon>
        <taxon>Metabacillus</taxon>
    </lineage>
</organism>
<dbReference type="AlphaFoldDB" id="A0A4S4BKL3"/>
<feature type="region of interest" description="Disordered" evidence="1">
    <location>
        <begin position="66"/>
        <end position="91"/>
    </location>
</feature>
<dbReference type="EMBL" id="SSNT01000034">
    <property type="protein sequence ID" value="THF74664.1"/>
    <property type="molecule type" value="Genomic_DNA"/>
</dbReference>
<name>A0A4S4BKL3_9BACI</name>
<evidence type="ECO:0000313" key="3">
    <source>
        <dbReference type="Proteomes" id="UP000310334"/>
    </source>
</evidence>
<gene>
    <name evidence="2" type="ORF">E6W99_24920</name>
</gene>
<accession>A0A4S4BKL3</accession>
<reference evidence="2 3" key="1">
    <citation type="submission" date="2019-04" db="EMBL/GenBank/DDBJ databases">
        <title>Bacillus sediminilitoris sp. nov., isolated from a tidal flat sediment on the East China Sea.</title>
        <authorList>
            <person name="Wei Y."/>
            <person name="Mao H."/>
            <person name="Fang J."/>
        </authorList>
    </citation>
    <scope>NUCLEOTIDE SEQUENCE [LARGE SCALE GENOMIC DNA]</scope>
    <source>
        <strain evidence="2 3">DSL-17</strain>
    </source>
</reference>
<dbReference type="RefSeq" id="WP_136358919.1">
    <property type="nucleotide sequence ID" value="NZ_CP046266.1"/>
</dbReference>
<sequence length="91" mass="10483">MCRNIRTLFNFDPPATDEEIHAASLQYVRKITGYNKPSKLNEEAFNHAVNEIAMISRNLFNTLETNAEPRNREVEAERARARSAKRFGTTQ</sequence>
<dbReference type="Pfam" id="PF10041">
    <property type="entry name" value="DUF2277"/>
    <property type="match status" value="1"/>
</dbReference>
<dbReference type="Proteomes" id="UP000310334">
    <property type="component" value="Unassembled WGS sequence"/>
</dbReference>